<dbReference type="Proteomes" id="UP000286934">
    <property type="component" value="Unassembled WGS sequence"/>
</dbReference>
<dbReference type="OrthoDB" id="8537427at2"/>
<dbReference type="InterPro" id="IPR036249">
    <property type="entry name" value="Thioredoxin-like_sf"/>
</dbReference>
<gene>
    <name evidence="1" type="ORF">CWE13_01460</name>
</gene>
<dbReference type="RefSeq" id="WP_126805559.1">
    <property type="nucleotide sequence ID" value="NZ_PIPP01000001.1"/>
</dbReference>
<dbReference type="SUPFAM" id="SSF52833">
    <property type="entry name" value="Thioredoxin-like"/>
    <property type="match status" value="1"/>
</dbReference>
<sequence>MPEFYLLMKEHCPLCTQAIQQIYAQQLDEPIQLNVVDIASDPALVEEYATLVPVLVRAIDDAELKWPFAEVKLQEFLSL</sequence>
<comment type="caution">
    <text evidence="1">The sequence shown here is derived from an EMBL/GenBank/DDBJ whole genome shotgun (WGS) entry which is preliminary data.</text>
</comment>
<dbReference type="AlphaFoldDB" id="A0A432WX56"/>
<evidence type="ECO:0000313" key="1">
    <source>
        <dbReference type="EMBL" id="RUO38336.1"/>
    </source>
</evidence>
<protein>
    <submittedName>
        <fullName evidence="1">Thioredoxin family protein</fullName>
    </submittedName>
</protein>
<keyword evidence="2" id="KW-1185">Reference proteome</keyword>
<reference evidence="2" key="1">
    <citation type="journal article" date="2018" name="Front. Microbiol.">
        <title>Genome-Based Analysis Reveals the Taxonomy and Diversity of the Family Idiomarinaceae.</title>
        <authorList>
            <person name="Liu Y."/>
            <person name="Lai Q."/>
            <person name="Shao Z."/>
        </authorList>
    </citation>
    <scope>NUCLEOTIDE SEQUENCE [LARGE SCALE GENOMIC DNA]</scope>
    <source>
        <strain evidence="2">AIS</strain>
    </source>
</reference>
<proteinExistence type="predicted"/>
<accession>A0A432WX56</accession>
<organism evidence="1 2">
    <name type="scientific">Aliidiomarina shirensis</name>
    <dbReference type="NCBI Taxonomy" id="1048642"/>
    <lineage>
        <taxon>Bacteria</taxon>
        <taxon>Pseudomonadati</taxon>
        <taxon>Pseudomonadota</taxon>
        <taxon>Gammaproteobacteria</taxon>
        <taxon>Alteromonadales</taxon>
        <taxon>Idiomarinaceae</taxon>
        <taxon>Aliidiomarina</taxon>
    </lineage>
</organism>
<dbReference type="Pfam" id="PF05768">
    <property type="entry name" value="Glrx-like"/>
    <property type="match status" value="1"/>
</dbReference>
<dbReference type="Gene3D" id="3.40.30.10">
    <property type="entry name" value="Glutaredoxin"/>
    <property type="match status" value="1"/>
</dbReference>
<dbReference type="EMBL" id="PIPP01000001">
    <property type="protein sequence ID" value="RUO38336.1"/>
    <property type="molecule type" value="Genomic_DNA"/>
</dbReference>
<evidence type="ECO:0000313" key="2">
    <source>
        <dbReference type="Proteomes" id="UP000286934"/>
    </source>
</evidence>
<name>A0A432WX56_9GAMM</name>
<dbReference type="InterPro" id="IPR008554">
    <property type="entry name" value="Glutaredoxin-like"/>
</dbReference>